<proteinExistence type="predicted"/>
<gene>
    <name evidence="1" type="ORF">LMG26411_01137</name>
</gene>
<organism evidence="1 2">
    <name type="scientific">Cupriavidus numazuensis</name>
    <dbReference type="NCBI Taxonomy" id="221992"/>
    <lineage>
        <taxon>Bacteria</taxon>
        <taxon>Pseudomonadati</taxon>
        <taxon>Pseudomonadota</taxon>
        <taxon>Betaproteobacteria</taxon>
        <taxon>Burkholderiales</taxon>
        <taxon>Burkholderiaceae</taxon>
        <taxon>Cupriavidus</taxon>
    </lineage>
</organism>
<reference evidence="1 2" key="1">
    <citation type="submission" date="2021-03" db="EMBL/GenBank/DDBJ databases">
        <authorList>
            <person name="Peeters C."/>
        </authorList>
    </citation>
    <scope>NUCLEOTIDE SEQUENCE [LARGE SCALE GENOMIC DNA]</scope>
    <source>
        <strain evidence="1 2">LMG 26411</strain>
    </source>
</reference>
<sequence>MRTSIVMPGSLDEFIQGFFPYRSFNLADLLTDLKAA</sequence>
<comment type="caution">
    <text evidence="1">The sequence shown here is derived from an EMBL/GenBank/DDBJ whole genome shotgun (WGS) entry which is preliminary data.</text>
</comment>
<evidence type="ECO:0000313" key="2">
    <source>
        <dbReference type="Proteomes" id="UP000672657"/>
    </source>
</evidence>
<name>A0ABM8TCC9_9BURK</name>
<keyword evidence="2" id="KW-1185">Reference proteome</keyword>
<accession>A0ABM8TCC9</accession>
<dbReference type="Proteomes" id="UP000672657">
    <property type="component" value="Unassembled WGS sequence"/>
</dbReference>
<evidence type="ECO:0000313" key="1">
    <source>
        <dbReference type="EMBL" id="CAG2135753.1"/>
    </source>
</evidence>
<protein>
    <submittedName>
        <fullName evidence="1">Uncharacterized protein</fullName>
    </submittedName>
</protein>
<dbReference type="EMBL" id="CAJPVI010000005">
    <property type="protein sequence ID" value="CAG2135753.1"/>
    <property type="molecule type" value="Genomic_DNA"/>
</dbReference>
<dbReference type="NCBIfam" id="NF037970">
    <property type="entry name" value="vanZ_1"/>
    <property type="match status" value="1"/>
</dbReference>